<accession>A0A4Y7T0J0</accession>
<dbReference type="AlphaFoldDB" id="A0A4Y7T0J0"/>
<evidence type="ECO:0000313" key="1">
    <source>
        <dbReference type="EMBL" id="TEB27666.1"/>
    </source>
</evidence>
<organism evidence="1 2">
    <name type="scientific">Coprinellus micaceus</name>
    <name type="common">Glistening ink-cap mushroom</name>
    <name type="synonym">Coprinus micaceus</name>
    <dbReference type="NCBI Taxonomy" id="71717"/>
    <lineage>
        <taxon>Eukaryota</taxon>
        <taxon>Fungi</taxon>
        <taxon>Dikarya</taxon>
        <taxon>Basidiomycota</taxon>
        <taxon>Agaricomycotina</taxon>
        <taxon>Agaricomycetes</taxon>
        <taxon>Agaricomycetidae</taxon>
        <taxon>Agaricales</taxon>
        <taxon>Agaricineae</taxon>
        <taxon>Psathyrellaceae</taxon>
        <taxon>Coprinellus</taxon>
    </lineage>
</organism>
<name>A0A4Y7T0J0_COPMI</name>
<keyword evidence="2" id="KW-1185">Reference proteome</keyword>
<dbReference type="Proteomes" id="UP000298030">
    <property type="component" value="Unassembled WGS sequence"/>
</dbReference>
<sequence>MLGAVVVARSRIWPEFDSSSIGSGHALGHGAWSFSVPHGEAYAKKGVSRVLSDDWRSGVLYSVSEGRGEPYAESENGVE</sequence>
<comment type="caution">
    <text evidence="1">The sequence shown here is derived from an EMBL/GenBank/DDBJ whole genome shotgun (WGS) entry which is preliminary data.</text>
</comment>
<dbReference type="EMBL" id="QPFP01000038">
    <property type="protein sequence ID" value="TEB27666.1"/>
    <property type="molecule type" value="Genomic_DNA"/>
</dbReference>
<gene>
    <name evidence="1" type="ORF">FA13DRAFT_1736323</name>
</gene>
<proteinExistence type="predicted"/>
<protein>
    <submittedName>
        <fullName evidence="1">Uncharacterized protein</fullName>
    </submittedName>
</protein>
<evidence type="ECO:0000313" key="2">
    <source>
        <dbReference type="Proteomes" id="UP000298030"/>
    </source>
</evidence>
<reference evidence="1 2" key="1">
    <citation type="journal article" date="2019" name="Nat. Ecol. Evol.">
        <title>Megaphylogeny resolves global patterns of mushroom evolution.</title>
        <authorList>
            <person name="Varga T."/>
            <person name="Krizsan K."/>
            <person name="Foldi C."/>
            <person name="Dima B."/>
            <person name="Sanchez-Garcia M."/>
            <person name="Sanchez-Ramirez S."/>
            <person name="Szollosi G.J."/>
            <person name="Szarkandi J.G."/>
            <person name="Papp V."/>
            <person name="Albert L."/>
            <person name="Andreopoulos W."/>
            <person name="Angelini C."/>
            <person name="Antonin V."/>
            <person name="Barry K.W."/>
            <person name="Bougher N.L."/>
            <person name="Buchanan P."/>
            <person name="Buyck B."/>
            <person name="Bense V."/>
            <person name="Catcheside P."/>
            <person name="Chovatia M."/>
            <person name="Cooper J."/>
            <person name="Damon W."/>
            <person name="Desjardin D."/>
            <person name="Finy P."/>
            <person name="Geml J."/>
            <person name="Haridas S."/>
            <person name="Hughes K."/>
            <person name="Justo A."/>
            <person name="Karasinski D."/>
            <person name="Kautmanova I."/>
            <person name="Kiss B."/>
            <person name="Kocsube S."/>
            <person name="Kotiranta H."/>
            <person name="LaButti K.M."/>
            <person name="Lechner B.E."/>
            <person name="Liimatainen K."/>
            <person name="Lipzen A."/>
            <person name="Lukacs Z."/>
            <person name="Mihaltcheva S."/>
            <person name="Morgado L.N."/>
            <person name="Niskanen T."/>
            <person name="Noordeloos M.E."/>
            <person name="Ohm R.A."/>
            <person name="Ortiz-Santana B."/>
            <person name="Ovrebo C."/>
            <person name="Racz N."/>
            <person name="Riley R."/>
            <person name="Savchenko A."/>
            <person name="Shiryaev A."/>
            <person name="Soop K."/>
            <person name="Spirin V."/>
            <person name="Szebenyi C."/>
            <person name="Tomsovsky M."/>
            <person name="Tulloss R.E."/>
            <person name="Uehling J."/>
            <person name="Grigoriev I.V."/>
            <person name="Vagvolgyi C."/>
            <person name="Papp T."/>
            <person name="Martin F.M."/>
            <person name="Miettinen O."/>
            <person name="Hibbett D.S."/>
            <person name="Nagy L.G."/>
        </authorList>
    </citation>
    <scope>NUCLEOTIDE SEQUENCE [LARGE SCALE GENOMIC DNA]</scope>
    <source>
        <strain evidence="1 2">FP101781</strain>
    </source>
</reference>